<dbReference type="EMBL" id="JACCFS010000001">
    <property type="protein sequence ID" value="NYJ32630.1"/>
    <property type="molecule type" value="Genomic_DNA"/>
</dbReference>
<dbReference type="SMART" id="SM00345">
    <property type="entry name" value="HTH_GNTR"/>
    <property type="match status" value="1"/>
</dbReference>
<feature type="domain" description="HTH gntR-type" evidence="4">
    <location>
        <begin position="14"/>
        <end position="81"/>
    </location>
</feature>
<dbReference type="GO" id="GO:0003700">
    <property type="term" value="F:DNA-binding transcription factor activity"/>
    <property type="evidence" value="ECO:0007669"/>
    <property type="project" value="InterPro"/>
</dbReference>
<keyword evidence="6" id="KW-1185">Reference proteome</keyword>
<dbReference type="Gene3D" id="1.20.120.530">
    <property type="entry name" value="GntR ligand-binding domain-like"/>
    <property type="match status" value="1"/>
</dbReference>
<dbReference type="SUPFAM" id="SSF48008">
    <property type="entry name" value="GntR ligand-binding domain-like"/>
    <property type="match status" value="1"/>
</dbReference>
<keyword evidence="2 5" id="KW-0238">DNA-binding</keyword>
<evidence type="ECO:0000313" key="5">
    <source>
        <dbReference type="EMBL" id="NYJ32630.1"/>
    </source>
</evidence>
<gene>
    <name evidence="5" type="ORF">HNR10_000511</name>
</gene>
<dbReference type="InterPro" id="IPR000524">
    <property type="entry name" value="Tscrpt_reg_HTH_GntR"/>
</dbReference>
<dbReference type="SUPFAM" id="SSF46785">
    <property type="entry name" value="Winged helix' DNA-binding domain"/>
    <property type="match status" value="1"/>
</dbReference>
<dbReference type="InterPro" id="IPR008920">
    <property type="entry name" value="TF_FadR/GntR_C"/>
</dbReference>
<dbReference type="CDD" id="cd07377">
    <property type="entry name" value="WHTH_GntR"/>
    <property type="match status" value="1"/>
</dbReference>
<evidence type="ECO:0000256" key="2">
    <source>
        <dbReference type="ARBA" id="ARBA00023125"/>
    </source>
</evidence>
<proteinExistence type="predicted"/>
<accession>A0A7Z0EIC7</accession>
<evidence type="ECO:0000313" key="6">
    <source>
        <dbReference type="Proteomes" id="UP000572051"/>
    </source>
</evidence>
<dbReference type="InterPro" id="IPR011711">
    <property type="entry name" value="GntR_C"/>
</dbReference>
<reference evidence="5 6" key="1">
    <citation type="submission" date="2020-07" db="EMBL/GenBank/DDBJ databases">
        <title>Sequencing the genomes of 1000 actinobacteria strains.</title>
        <authorList>
            <person name="Klenk H.-P."/>
        </authorList>
    </citation>
    <scope>NUCLEOTIDE SEQUENCE [LARGE SCALE GENOMIC DNA]</scope>
    <source>
        <strain evidence="5 6">DSM 44442</strain>
    </source>
</reference>
<dbReference type="Pfam" id="PF00392">
    <property type="entry name" value="GntR"/>
    <property type="match status" value="1"/>
</dbReference>
<dbReference type="AlphaFoldDB" id="A0A7Z0EIC7"/>
<evidence type="ECO:0000259" key="4">
    <source>
        <dbReference type="PROSITE" id="PS50949"/>
    </source>
</evidence>
<evidence type="ECO:0000256" key="3">
    <source>
        <dbReference type="ARBA" id="ARBA00023163"/>
    </source>
</evidence>
<dbReference type="GO" id="GO:0003677">
    <property type="term" value="F:DNA binding"/>
    <property type="evidence" value="ECO:0007669"/>
    <property type="project" value="UniProtKB-KW"/>
</dbReference>
<dbReference type="Pfam" id="PF07729">
    <property type="entry name" value="FCD"/>
    <property type="match status" value="1"/>
</dbReference>
<dbReference type="PANTHER" id="PTHR43537:SF45">
    <property type="entry name" value="GNTR FAMILY REGULATORY PROTEIN"/>
    <property type="match status" value="1"/>
</dbReference>
<dbReference type="Gene3D" id="1.10.10.10">
    <property type="entry name" value="Winged helix-like DNA-binding domain superfamily/Winged helix DNA-binding domain"/>
    <property type="match status" value="1"/>
</dbReference>
<dbReference type="Proteomes" id="UP000572051">
    <property type="component" value="Unassembled WGS sequence"/>
</dbReference>
<dbReference type="PROSITE" id="PS50949">
    <property type="entry name" value="HTH_GNTR"/>
    <property type="match status" value="1"/>
</dbReference>
<dbReference type="PANTHER" id="PTHR43537">
    <property type="entry name" value="TRANSCRIPTIONAL REGULATOR, GNTR FAMILY"/>
    <property type="match status" value="1"/>
</dbReference>
<organism evidence="5 6">
    <name type="scientific">Nocardiopsis aegyptia</name>
    <dbReference type="NCBI Taxonomy" id="220378"/>
    <lineage>
        <taxon>Bacteria</taxon>
        <taxon>Bacillati</taxon>
        <taxon>Actinomycetota</taxon>
        <taxon>Actinomycetes</taxon>
        <taxon>Streptosporangiales</taxon>
        <taxon>Nocardiopsidaceae</taxon>
        <taxon>Nocardiopsis</taxon>
    </lineage>
</organism>
<name>A0A7Z0EIC7_9ACTN</name>
<dbReference type="InterPro" id="IPR036390">
    <property type="entry name" value="WH_DNA-bd_sf"/>
</dbReference>
<keyword evidence="3" id="KW-0804">Transcription</keyword>
<keyword evidence="1" id="KW-0805">Transcription regulation</keyword>
<protein>
    <submittedName>
        <fullName evidence="5">DNA-binding GntR family transcriptional regulator</fullName>
    </submittedName>
</protein>
<evidence type="ECO:0000256" key="1">
    <source>
        <dbReference type="ARBA" id="ARBA00023015"/>
    </source>
</evidence>
<dbReference type="SMART" id="SM00895">
    <property type="entry name" value="FCD"/>
    <property type="match status" value="1"/>
</dbReference>
<sequence>MTQEAVGRGTSRGASDAERVTSRLRQAIVAGEFAPKQRLVETDLIEMFDASRGAVRAALATLAVEGLVERVRNRGARVRAVDLDEALEIVEVRAALESLCAARAAERVDEGGVARLRAIGEVMREAVDASDGEAYAQANRDLHQEVMDISGAKVAPDVVKRLRAQNVRYRIRLAMQPHRPTTSLPEHLEIVEAVCAKDPERAAEAMRAHLNSVYEATRDYFTKKG</sequence>
<dbReference type="InterPro" id="IPR036388">
    <property type="entry name" value="WH-like_DNA-bd_sf"/>
</dbReference>
<comment type="caution">
    <text evidence="5">The sequence shown here is derived from an EMBL/GenBank/DDBJ whole genome shotgun (WGS) entry which is preliminary data.</text>
</comment>